<dbReference type="VEuPathDB" id="PlasmoDB:PCOAH_00051290"/>
<feature type="domain" description="Schizont-infected cell agglutination C-terminal" evidence="1">
    <location>
        <begin position="13"/>
        <end position="132"/>
    </location>
</feature>
<accession>A0A1B1E670</accession>
<dbReference type="InterPro" id="IPR024288">
    <property type="entry name" value="SICA_C"/>
</dbReference>
<dbReference type="RefSeq" id="XP_019917227.1">
    <property type="nucleotide sequence ID" value="XM_020061911.1"/>
</dbReference>
<evidence type="ECO:0000313" key="2">
    <source>
        <dbReference type="EMBL" id="ANQ10532.1"/>
    </source>
</evidence>
<dbReference type="Pfam" id="PF12879">
    <property type="entry name" value="SICA_C"/>
    <property type="match status" value="1"/>
</dbReference>
<organism evidence="2 3">
    <name type="scientific">Plasmodium coatneyi</name>
    <dbReference type="NCBI Taxonomy" id="208452"/>
    <lineage>
        <taxon>Eukaryota</taxon>
        <taxon>Sar</taxon>
        <taxon>Alveolata</taxon>
        <taxon>Apicomplexa</taxon>
        <taxon>Aconoidasida</taxon>
        <taxon>Haemosporida</taxon>
        <taxon>Plasmodiidae</taxon>
        <taxon>Plasmodium</taxon>
    </lineage>
</organism>
<keyword evidence="3" id="KW-1185">Reference proteome</keyword>
<dbReference type="AlphaFoldDB" id="A0A1B1E670"/>
<evidence type="ECO:0000259" key="1">
    <source>
        <dbReference type="Pfam" id="PF12879"/>
    </source>
</evidence>
<reference evidence="3" key="1">
    <citation type="submission" date="2016-06" db="EMBL/GenBank/DDBJ databases">
        <title>First high quality genome sequence of Plasmodium coatneyi using continuous long reads from single molecule, real-time sequencing.</title>
        <authorList>
            <person name="Chien J.-T."/>
            <person name="Pakala S.B."/>
            <person name="Geraldo J.A."/>
            <person name="Lapp S.A."/>
            <person name="Barnwell J.W."/>
            <person name="Kissinger J.C."/>
            <person name="Galinski M.R."/>
            <person name="Humphrey J.C."/>
        </authorList>
    </citation>
    <scope>NUCLEOTIDE SEQUENCE [LARGE SCALE GENOMIC DNA]</scope>
    <source>
        <strain evidence="3">Hackeri</strain>
    </source>
</reference>
<dbReference type="GeneID" id="30911863"/>
<dbReference type="Proteomes" id="UP000092716">
    <property type="component" value="Chromosome 13"/>
</dbReference>
<proteinExistence type="predicted"/>
<sequence>MIGTAVMGYLLTKYLTLPGKNRKRYRRAYQVRGPTLQEQIMDHVDQPVPHEYYIVKERKPRSTHIKRRKKQGVRRRGGVRCRMIIDIHLEVLDQCQKEDLHSTKEDFLAILVEEFMGSEFIKGENVPKEEVASSDCRFREGRHCS</sequence>
<dbReference type="OrthoDB" id="376328at2759"/>
<evidence type="ECO:0000313" key="3">
    <source>
        <dbReference type="Proteomes" id="UP000092716"/>
    </source>
</evidence>
<dbReference type="KEGG" id="pcot:PCOAH_00051290"/>
<protein>
    <submittedName>
        <fullName evidence="2">SICA antigen</fullName>
    </submittedName>
</protein>
<dbReference type="EMBL" id="CP016251">
    <property type="protein sequence ID" value="ANQ10532.1"/>
    <property type="molecule type" value="Genomic_DNA"/>
</dbReference>
<name>A0A1B1E670_9APIC</name>
<gene>
    <name evidence="2" type="ORF">PCOAH_00051290</name>
</gene>